<keyword evidence="3 6" id="KW-0812">Transmembrane</keyword>
<dbReference type="InterPro" id="IPR002293">
    <property type="entry name" value="AA/rel_permease1"/>
</dbReference>
<keyword evidence="5 6" id="KW-0472">Membrane</keyword>
<organism evidence="7 8">
    <name type="scientific">Bowmanella dokdonensis</name>
    <dbReference type="NCBI Taxonomy" id="751969"/>
    <lineage>
        <taxon>Bacteria</taxon>
        <taxon>Pseudomonadati</taxon>
        <taxon>Pseudomonadota</taxon>
        <taxon>Gammaproteobacteria</taxon>
        <taxon>Alteromonadales</taxon>
        <taxon>Alteromonadaceae</taxon>
        <taxon>Bowmanella</taxon>
    </lineage>
</organism>
<feature type="transmembrane region" description="Helical" evidence="6">
    <location>
        <begin position="275"/>
        <end position="299"/>
    </location>
</feature>
<dbReference type="PANTHER" id="PTHR43243:SF4">
    <property type="entry name" value="CATIONIC AMINO ACID TRANSPORTER 4"/>
    <property type="match status" value="1"/>
</dbReference>
<evidence type="ECO:0000256" key="2">
    <source>
        <dbReference type="ARBA" id="ARBA00022448"/>
    </source>
</evidence>
<dbReference type="GO" id="GO:0016020">
    <property type="term" value="C:membrane"/>
    <property type="evidence" value="ECO:0007669"/>
    <property type="project" value="UniProtKB-SubCell"/>
</dbReference>
<dbReference type="GO" id="GO:0015171">
    <property type="term" value="F:amino acid transmembrane transporter activity"/>
    <property type="evidence" value="ECO:0007669"/>
    <property type="project" value="TreeGrafter"/>
</dbReference>
<feature type="transmembrane region" description="Helical" evidence="6">
    <location>
        <begin position="345"/>
        <end position="366"/>
    </location>
</feature>
<evidence type="ECO:0000313" key="7">
    <source>
        <dbReference type="EMBL" id="MBN7824268.1"/>
    </source>
</evidence>
<feature type="transmembrane region" description="Helical" evidence="6">
    <location>
        <begin position="38"/>
        <end position="59"/>
    </location>
</feature>
<proteinExistence type="predicted"/>
<gene>
    <name evidence="7" type="ORF">J0A66_03410</name>
</gene>
<dbReference type="Proteomes" id="UP000664654">
    <property type="component" value="Unassembled WGS sequence"/>
</dbReference>
<dbReference type="EMBL" id="JAFKCV010000002">
    <property type="protein sequence ID" value="MBN7824268.1"/>
    <property type="molecule type" value="Genomic_DNA"/>
</dbReference>
<feature type="transmembrane region" description="Helical" evidence="6">
    <location>
        <begin position="378"/>
        <end position="399"/>
    </location>
</feature>
<feature type="transmembrane region" description="Helical" evidence="6">
    <location>
        <begin position="319"/>
        <end position="339"/>
    </location>
</feature>
<feature type="transmembrane region" description="Helical" evidence="6">
    <location>
        <begin position="83"/>
        <end position="111"/>
    </location>
</feature>
<evidence type="ECO:0000256" key="6">
    <source>
        <dbReference type="SAM" id="Phobius"/>
    </source>
</evidence>
<accession>A0A939DK91</accession>
<dbReference type="PIRSF" id="PIRSF006060">
    <property type="entry name" value="AA_transporter"/>
    <property type="match status" value="1"/>
</dbReference>
<dbReference type="Pfam" id="PF13520">
    <property type="entry name" value="AA_permease_2"/>
    <property type="match status" value="1"/>
</dbReference>
<feature type="transmembrane region" description="Helical" evidence="6">
    <location>
        <begin position="117"/>
        <end position="136"/>
    </location>
</feature>
<sequence>MALEKSLNTPLLTLYGTGTILGAGIYVLIGKIAGEAGYWMPLAFLLAALVAAVNGMVYAELSTRHPSAGGPTEYVKQALKSRWFASVIGWMIVATGVVSAATIANGFAGYLAEFVQVPAWLTKSLLLLTLGGVAIAGARESAWFMAITTTLGILGLLWILYLGFIDTSLEQGWESYRTATPNLTDGSVLTGVLAATFLAVYAFIGFEDMVHVAEETEKPKRAMPIAIVIALLVCAVLYIGVSIAALMVVEPDELAKSAAPLVTVTEKAGYAKWPLVLLSLWIILNGALAQIIMATRVLYNMGEGHGAPTWFGKLNNKTATPVSATVVTTLVILILSVAFPLKALASATSLIMLLIFIASNVALIILERRKADAPFDVPVFLPWVGLVLSLALMIGNFLVKGSGH</sequence>
<evidence type="ECO:0000313" key="8">
    <source>
        <dbReference type="Proteomes" id="UP000664654"/>
    </source>
</evidence>
<comment type="caution">
    <text evidence="7">The sequence shown here is derived from an EMBL/GenBank/DDBJ whole genome shotgun (WGS) entry which is preliminary data.</text>
</comment>
<reference evidence="7" key="1">
    <citation type="submission" date="2021-03" db="EMBL/GenBank/DDBJ databases">
        <title>novel species isolated from a fishpond in China.</title>
        <authorList>
            <person name="Lu H."/>
            <person name="Cai Z."/>
        </authorList>
    </citation>
    <scope>NUCLEOTIDE SEQUENCE</scope>
    <source>
        <strain evidence="7">JCM 30855</strain>
    </source>
</reference>
<evidence type="ECO:0000256" key="1">
    <source>
        <dbReference type="ARBA" id="ARBA00004141"/>
    </source>
</evidence>
<evidence type="ECO:0000256" key="3">
    <source>
        <dbReference type="ARBA" id="ARBA00022692"/>
    </source>
</evidence>
<keyword evidence="2" id="KW-0813">Transport</keyword>
<protein>
    <submittedName>
        <fullName evidence="7">Amino acid permease</fullName>
    </submittedName>
</protein>
<dbReference type="AlphaFoldDB" id="A0A939DK91"/>
<evidence type="ECO:0000256" key="4">
    <source>
        <dbReference type="ARBA" id="ARBA00022989"/>
    </source>
</evidence>
<dbReference type="Gene3D" id="1.20.1740.10">
    <property type="entry name" value="Amino acid/polyamine transporter I"/>
    <property type="match status" value="1"/>
</dbReference>
<keyword evidence="4 6" id="KW-1133">Transmembrane helix</keyword>
<name>A0A939DK91_9ALTE</name>
<feature type="transmembrane region" description="Helical" evidence="6">
    <location>
        <begin position="143"/>
        <end position="164"/>
    </location>
</feature>
<feature type="transmembrane region" description="Helical" evidence="6">
    <location>
        <begin position="12"/>
        <end position="32"/>
    </location>
</feature>
<feature type="transmembrane region" description="Helical" evidence="6">
    <location>
        <begin position="225"/>
        <end position="249"/>
    </location>
</feature>
<feature type="transmembrane region" description="Helical" evidence="6">
    <location>
        <begin position="184"/>
        <end position="204"/>
    </location>
</feature>
<comment type="subcellular location">
    <subcellularLocation>
        <location evidence="1">Membrane</location>
        <topology evidence="1">Multi-pass membrane protein</topology>
    </subcellularLocation>
</comment>
<dbReference type="RefSeq" id="WP_206572391.1">
    <property type="nucleotide sequence ID" value="NZ_JAFKCV010000002.1"/>
</dbReference>
<keyword evidence="8" id="KW-1185">Reference proteome</keyword>
<evidence type="ECO:0000256" key="5">
    <source>
        <dbReference type="ARBA" id="ARBA00023136"/>
    </source>
</evidence>
<dbReference type="PANTHER" id="PTHR43243">
    <property type="entry name" value="INNER MEMBRANE TRANSPORTER YGJI-RELATED"/>
    <property type="match status" value="1"/>
</dbReference>